<dbReference type="EMBL" id="BKCJ011113980">
    <property type="protein sequence ID" value="GFC88145.1"/>
    <property type="molecule type" value="Genomic_DNA"/>
</dbReference>
<dbReference type="InterPro" id="IPR043128">
    <property type="entry name" value="Rev_trsase/Diguanyl_cyclase"/>
</dbReference>
<dbReference type="AlphaFoldDB" id="A0A699RQ18"/>
<organism evidence="2">
    <name type="scientific">Tanacetum cinerariifolium</name>
    <name type="common">Dalmatian daisy</name>
    <name type="synonym">Chrysanthemum cinerariifolium</name>
    <dbReference type="NCBI Taxonomy" id="118510"/>
    <lineage>
        <taxon>Eukaryota</taxon>
        <taxon>Viridiplantae</taxon>
        <taxon>Streptophyta</taxon>
        <taxon>Embryophyta</taxon>
        <taxon>Tracheophyta</taxon>
        <taxon>Spermatophyta</taxon>
        <taxon>Magnoliopsida</taxon>
        <taxon>eudicotyledons</taxon>
        <taxon>Gunneridae</taxon>
        <taxon>Pentapetalae</taxon>
        <taxon>asterids</taxon>
        <taxon>campanulids</taxon>
        <taxon>Asterales</taxon>
        <taxon>Asteraceae</taxon>
        <taxon>Asteroideae</taxon>
        <taxon>Anthemideae</taxon>
        <taxon>Anthemidinae</taxon>
        <taxon>Tanacetum</taxon>
    </lineage>
</organism>
<protein>
    <submittedName>
        <fullName evidence="2">Protein NYNRIN-like</fullName>
    </submittedName>
</protein>
<dbReference type="PANTHER" id="PTHR37984:SF5">
    <property type="entry name" value="PROTEIN NYNRIN-LIKE"/>
    <property type="match status" value="1"/>
</dbReference>
<dbReference type="Gene3D" id="3.30.70.270">
    <property type="match status" value="2"/>
</dbReference>
<proteinExistence type="predicted"/>
<gene>
    <name evidence="2" type="ORF">Tci_860115</name>
</gene>
<dbReference type="InterPro" id="IPR000477">
    <property type="entry name" value="RT_dom"/>
</dbReference>
<evidence type="ECO:0000313" key="2">
    <source>
        <dbReference type="EMBL" id="GFC88145.1"/>
    </source>
</evidence>
<feature type="domain" description="Reverse transcriptase" evidence="1">
    <location>
        <begin position="1"/>
        <end position="57"/>
    </location>
</feature>
<name>A0A699RQ18_TANCI</name>
<dbReference type="PROSITE" id="PS50878">
    <property type="entry name" value="RT_POL"/>
    <property type="match status" value="1"/>
</dbReference>
<dbReference type="PANTHER" id="PTHR37984">
    <property type="entry name" value="PROTEIN CBG26694"/>
    <property type="match status" value="1"/>
</dbReference>
<dbReference type="InterPro" id="IPR050951">
    <property type="entry name" value="Retrovirus_Pol_polyprotein"/>
</dbReference>
<sequence length="148" mass="17496">LKLRGILDDMVIKSKTEQEMIMDIAETFENLRKVNIKLNLKKFSFGVREGKFLGYMVTLEGIKANPNKIKAVIDMQSPKTLKEMQSLSWKLLVLNWMLFRFAERALPFFKTLKDITKKNKDDYRWTEDAKRTFQEMKKLIIELPTDIC</sequence>
<dbReference type="SUPFAM" id="SSF56672">
    <property type="entry name" value="DNA/RNA polymerases"/>
    <property type="match status" value="1"/>
</dbReference>
<reference evidence="2" key="1">
    <citation type="journal article" date="2019" name="Sci. Rep.">
        <title>Draft genome of Tanacetum cinerariifolium, the natural source of mosquito coil.</title>
        <authorList>
            <person name="Yamashiro T."/>
            <person name="Shiraishi A."/>
            <person name="Satake H."/>
            <person name="Nakayama K."/>
        </authorList>
    </citation>
    <scope>NUCLEOTIDE SEQUENCE</scope>
</reference>
<evidence type="ECO:0000259" key="1">
    <source>
        <dbReference type="PROSITE" id="PS50878"/>
    </source>
</evidence>
<dbReference type="InterPro" id="IPR043502">
    <property type="entry name" value="DNA/RNA_pol_sf"/>
</dbReference>
<comment type="caution">
    <text evidence="2">The sequence shown here is derived from an EMBL/GenBank/DDBJ whole genome shotgun (WGS) entry which is preliminary data.</text>
</comment>
<accession>A0A699RQ18</accession>
<feature type="non-terminal residue" evidence="2">
    <location>
        <position position="1"/>
    </location>
</feature>